<feature type="domain" description="Tectonic-1-3 N-terminal" evidence="9">
    <location>
        <begin position="93"/>
        <end position="196"/>
    </location>
</feature>
<gene>
    <name evidence="10" type="primary">tctn1</name>
</gene>
<reference evidence="10" key="2">
    <citation type="submission" date="2025-08" db="UniProtKB">
        <authorList>
            <consortium name="Ensembl"/>
        </authorList>
    </citation>
    <scope>IDENTIFICATION</scope>
</reference>
<sequence length="456" mass="49049">MAAPSAMFRSVLLHIFWILSDAAATENTTSYGFNTTVFADQNDMYNFTDNYTTTENTPFGSTTPTPSSGTAEPPVLSLPVEPLPVSGRLLPSVTDVVILCPCNDHQDVCDANCCCDRQCSEEVALFTGCSVHSVSGSGQLCSRDVASYALRSKVDGYSELQSSVQKETKYDAFCIQSQNRVDGLAHPSPALPTDTNFEWLFQQFSSFVLGSEKDDAQVPAAQPQASSGYQYGDVLERISDSGQREIFSLPASAVTAECVDNNAAAFLMEQSSRCFRSVDLQQDCRRLPPLSVDAYTNIQLLAGKNKDAVVVPVEVGSIVLQSLDGTKIELELSGGEDLRPVLVSPSVCANVVLKVVYAITHNPAGEILSAMLSLVLGFVQEALLPLEQTFHVMFVQEVVPQLAVRSSGNPGYVVGLPLVSGQRTAEYPSDTSILGPHGGGVHGFDSNRRPFCEEFA</sequence>
<feature type="domain" description="Tectonic-1-3" evidence="8">
    <location>
        <begin position="226"/>
        <end position="396"/>
    </location>
</feature>
<evidence type="ECO:0000259" key="8">
    <source>
        <dbReference type="Pfam" id="PF07773"/>
    </source>
</evidence>
<evidence type="ECO:0000256" key="6">
    <source>
        <dbReference type="SAM" id="MobiDB-lite"/>
    </source>
</evidence>
<dbReference type="InParanoid" id="A0A672Z3T9"/>
<evidence type="ECO:0000256" key="4">
    <source>
        <dbReference type="ARBA" id="ARBA00022794"/>
    </source>
</evidence>
<protein>
    <submittedName>
        <fullName evidence="10">Uncharacterized protein</fullName>
    </submittedName>
</protein>
<name>A0A672Z3T9_9TELE</name>
<reference evidence="10" key="3">
    <citation type="submission" date="2025-09" db="UniProtKB">
        <authorList>
            <consortium name="Ensembl"/>
        </authorList>
    </citation>
    <scope>IDENTIFICATION</scope>
</reference>
<dbReference type="Proteomes" id="UP000472271">
    <property type="component" value="Chromosome 10"/>
</dbReference>
<comment type="similarity">
    <text evidence="1">Belongs to the tectonic family.</text>
</comment>
<dbReference type="GO" id="GO:0036038">
    <property type="term" value="C:MKS complex"/>
    <property type="evidence" value="ECO:0007669"/>
    <property type="project" value="TreeGrafter"/>
</dbReference>
<evidence type="ECO:0000256" key="7">
    <source>
        <dbReference type="SAM" id="SignalP"/>
    </source>
</evidence>
<keyword evidence="11" id="KW-1185">Reference proteome</keyword>
<evidence type="ECO:0000256" key="1">
    <source>
        <dbReference type="ARBA" id="ARBA00007633"/>
    </source>
</evidence>
<dbReference type="PANTHER" id="PTHR14611">
    <property type="entry name" value="TECTONIC FAMILY MEMBER"/>
    <property type="match status" value="1"/>
</dbReference>
<keyword evidence="3 7" id="KW-0732">Signal</keyword>
<dbReference type="PANTHER" id="PTHR14611:SF1">
    <property type="entry name" value="TECTONIC-1"/>
    <property type="match status" value="1"/>
</dbReference>
<evidence type="ECO:0000313" key="11">
    <source>
        <dbReference type="Proteomes" id="UP000472271"/>
    </source>
</evidence>
<accession>A0A672Z3T9</accession>
<dbReference type="Ensembl" id="ENSSORT00005011552.1">
    <property type="protein sequence ID" value="ENSSORP00005011177.1"/>
    <property type="gene ID" value="ENSSORG00005006006.1"/>
</dbReference>
<feature type="signal peptide" evidence="7">
    <location>
        <begin position="1"/>
        <end position="22"/>
    </location>
</feature>
<proteinExistence type="inferred from homology"/>
<evidence type="ECO:0000256" key="3">
    <source>
        <dbReference type="ARBA" id="ARBA00022729"/>
    </source>
</evidence>
<dbReference type="GO" id="GO:1904491">
    <property type="term" value="P:protein localization to ciliary transition zone"/>
    <property type="evidence" value="ECO:0007669"/>
    <property type="project" value="TreeGrafter"/>
</dbReference>
<dbReference type="Pfam" id="PF07773">
    <property type="entry name" value="TCTN_DUF1619"/>
    <property type="match status" value="1"/>
</dbReference>
<keyword evidence="5" id="KW-0325">Glycoprotein</keyword>
<evidence type="ECO:0000256" key="2">
    <source>
        <dbReference type="ARBA" id="ARBA00011495"/>
    </source>
</evidence>
<dbReference type="AlphaFoldDB" id="A0A672Z3T9"/>
<feature type="region of interest" description="Disordered" evidence="6">
    <location>
        <begin position="55"/>
        <end position="74"/>
    </location>
</feature>
<dbReference type="InterPro" id="IPR040354">
    <property type="entry name" value="TCTN1-3"/>
</dbReference>
<evidence type="ECO:0000313" key="10">
    <source>
        <dbReference type="Ensembl" id="ENSSORP00005011177.1"/>
    </source>
</evidence>
<feature type="compositionally biased region" description="Low complexity" evidence="6">
    <location>
        <begin position="57"/>
        <end position="74"/>
    </location>
</feature>
<dbReference type="GO" id="GO:0060271">
    <property type="term" value="P:cilium assembly"/>
    <property type="evidence" value="ECO:0007669"/>
    <property type="project" value="TreeGrafter"/>
</dbReference>
<comment type="subunit">
    <text evidence="2">Part of the tectonic-like complex (also named B9 complex).</text>
</comment>
<keyword evidence="4" id="KW-0970">Cilium biogenesis/degradation</keyword>
<feature type="chain" id="PRO_5025519737" evidence="7">
    <location>
        <begin position="23"/>
        <end position="456"/>
    </location>
</feature>
<organism evidence="10 11">
    <name type="scientific">Sphaeramia orbicularis</name>
    <name type="common">orbiculate cardinalfish</name>
    <dbReference type="NCBI Taxonomy" id="375764"/>
    <lineage>
        <taxon>Eukaryota</taxon>
        <taxon>Metazoa</taxon>
        <taxon>Chordata</taxon>
        <taxon>Craniata</taxon>
        <taxon>Vertebrata</taxon>
        <taxon>Euteleostomi</taxon>
        <taxon>Actinopterygii</taxon>
        <taxon>Neopterygii</taxon>
        <taxon>Teleostei</taxon>
        <taxon>Neoteleostei</taxon>
        <taxon>Acanthomorphata</taxon>
        <taxon>Gobiaria</taxon>
        <taxon>Kurtiformes</taxon>
        <taxon>Apogonoidei</taxon>
        <taxon>Apogonidae</taxon>
        <taxon>Apogoninae</taxon>
        <taxon>Sphaeramia</taxon>
    </lineage>
</organism>
<dbReference type="InterPro" id="IPR057724">
    <property type="entry name" value="TCTN1-3_N"/>
</dbReference>
<dbReference type="InterPro" id="IPR011677">
    <property type="entry name" value="TCTN1-3_dom"/>
</dbReference>
<dbReference type="Pfam" id="PF25752">
    <property type="entry name" value="DUF1619_N"/>
    <property type="match status" value="1"/>
</dbReference>
<evidence type="ECO:0000256" key="5">
    <source>
        <dbReference type="ARBA" id="ARBA00023180"/>
    </source>
</evidence>
<evidence type="ECO:0000259" key="9">
    <source>
        <dbReference type="Pfam" id="PF25752"/>
    </source>
</evidence>
<reference evidence="10" key="1">
    <citation type="submission" date="2019-06" db="EMBL/GenBank/DDBJ databases">
        <authorList>
            <consortium name="Wellcome Sanger Institute Data Sharing"/>
        </authorList>
    </citation>
    <scope>NUCLEOTIDE SEQUENCE [LARGE SCALE GENOMIC DNA]</scope>
</reference>